<name>A0A1M7FMU3_XYLRU</name>
<evidence type="ECO:0000256" key="5">
    <source>
        <dbReference type="ARBA" id="ARBA00022801"/>
    </source>
</evidence>
<dbReference type="InterPro" id="IPR006330">
    <property type="entry name" value="Ado/ade_deaminase"/>
</dbReference>
<sequence length="826" mass="96417">MDNLRSAIEILFQKQDPSVLLEAHCDFKSDVVKKDFFTEQYQATHHQFSGNQTEQLYSLLKENWMKEGSGKASVFNVLLTFGKQVLRVKDGAPICQYEHYLRWHEMTATVGEDMLTCSFLAYDDIKTRTKRNSFAWNTVLESDNTHLDALFRRGLSELHCHLNGSSINFDLNWLAIMNEPDYQKPEWFARGAGRRTRLYNYAVLAAFIRLYLFLNIEGIADRSQFAELFKRLWWGRDIMATLSMYIGTLQTEITSQLGLNAYQFSGGAIDYAIPSSLSVSDKQKTVERLLVGERRLLYECFKRIYEGKVDVVGLSEMLYLYLVIKLKVKDIIIQHNELKGFANFKSFDKSKERFVEHSRNKAFQELVAKLAIDSYRQDSHIDYYEFRIAPKPTASLMHAKLKQLSGFMNKDEKANCVFHFIKSPDKERCFEDNTLNGYYCRNFEGRLVYQQQSRALELLLRRGDDRIVGIDAANSEFGCRPEVFAEIYRRLQHLHRDTSLEFLKEMKWKDLGVTYHVGEDYYDVVDGLRAIEEAILFLNMKDGARLGHAVALGIDVFTYYKERKNTIIIPKQDLLDNCVWLLAKMDEYAIQDVNGIRNKLLFEVQRLMGEVYRYFSMEDYRAYYQSWLLRGDEPSLYRTAGRNTPAPTDSIEEPFLLNHFDKRIDVARGQKYARVLYREYHYNSEAKHRGHKSEEWKLPEELIAVMDKIQSEMRNEVAQRKIAIEVNPTSNLRICNIDTYDTHPVVKFRNYGLSVIDEYNDCPQISVSINTDDKGIFATSLEKEYTLMALALEKQKTTEGKPKFQPNNILNWLEGIRQEAEIQRFG</sequence>
<organism evidence="9 10">
    <name type="scientific">Xylanibacter ruminicola</name>
    <name type="common">Prevotella ruminicola</name>
    <dbReference type="NCBI Taxonomy" id="839"/>
    <lineage>
        <taxon>Bacteria</taxon>
        <taxon>Pseudomonadati</taxon>
        <taxon>Bacteroidota</taxon>
        <taxon>Bacteroidia</taxon>
        <taxon>Bacteroidales</taxon>
        <taxon>Prevotellaceae</taxon>
        <taxon>Xylanibacter</taxon>
    </lineage>
</organism>
<dbReference type="Gene3D" id="3.20.20.140">
    <property type="entry name" value="Metal-dependent hydrolases"/>
    <property type="match status" value="2"/>
</dbReference>
<dbReference type="SUPFAM" id="SSF51556">
    <property type="entry name" value="Metallo-dependent hydrolases"/>
    <property type="match status" value="1"/>
</dbReference>
<evidence type="ECO:0000256" key="7">
    <source>
        <dbReference type="SAM" id="Phobius"/>
    </source>
</evidence>
<dbReference type="GO" id="GO:0006154">
    <property type="term" value="P:adenosine catabolic process"/>
    <property type="evidence" value="ECO:0007669"/>
    <property type="project" value="TreeGrafter"/>
</dbReference>
<dbReference type="RefSeq" id="WP_073043661.1">
    <property type="nucleotide sequence ID" value="NZ_FRCJ01000002.1"/>
</dbReference>
<dbReference type="EMBL" id="FRCJ01000002">
    <property type="protein sequence ID" value="SHM05364.1"/>
    <property type="molecule type" value="Genomic_DNA"/>
</dbReference>
<feature type="transmembrane region" description="Helical" evidence="7">
    <location>
        <begin position="198"/>
        <end position="214"/>
    </location>
</feature>
<keyword evidence="7" id="KW-0812">Transmembrane</keyword>
<dbReference type="GO" id="GO:0005829">
    <property type="term" value="C:cytosol"/>
    <property type="evidence" value="ECO:0007669"/>
    <property type="project" value="TreeGrafter"/>
</dbReference>
<evidence type="ECO:0000256" key="3">
    <source>
        <dbReference type="ARBA" id="ARBA00012784"/>
    </source>
</evidence>
<feature type="domain" description="Adenosine deaminase" evidence="8">
    <location>
        <begin position="712"/>
        <end position="789"/>
    </location>
</feature>
<keyword evidence="4" id="KW-0479">Metal-binding</keyword>
<comment type="similarity">
    <text evidence="2">Belongs to the metallo-dependent hydrolases superfamily. Adenosine and AMP deaminases family.</text>
</comment>
<evidence type="ECO:0000259" key="8">
    <source>
        <dbReference type="Pfam" id="PF00962"/>
    </source>
</evidence>
<evidence type="ECO:0000313" key="10">
    <source>
        <dbReference type="Proteomes" id="UP000184280"/>
    </source>
</evidence>
<proteinExistence type="inferred from homology"/>
<dbReference type="PANTHER" id="PTHR11409">
    <property type="entry name" value="ADENOSINE DEAMINASE"/>
    <property type="match status" value="1"/>
</dbReference>
<evidence type="ECO:0000256" key="1">
    <source>
        <dbReference type="ARBA" id="ARBA00001947"/>
    </source>
</evidence>
<dbReference type="Pfam" id="PF00962">
    <property type="entry name" value="A_deaminase"/>
    <property type="match status" value="1"/>
</dbReference>
<keyword evidence="5" id="KW-0378">Hydrolase</keyword>
<dbReference type="GO" id="GO:0043103">
    <property type="term" value="P:hypoxanthine salvage"/>
    <property type="evidence" value="ECO:0007669"/>
    <property type="project" value="TreeGrafter"/>
</dbReference>
<dbReference type="GO" id="GO:0046103">
    <property type="term" value="P:inosine biosynthetic process"/>
    <property type="evidence" value="ECO:0007669"/>
    <property type="project" value="TreeGrafter"/>
</dbReference>
<dbReference type="OrthoDB" id="8772092at2"/>
<comment type="cofactor">
    <cofactor evidence="1">
        <name>Zn(2+)</name>
        <dbReference type="ChEBI" id="CHEBI:29105"/>
    </cofactor>
</comment>
<evidence type="ECO:0000256" key="2">
    <source>
        <dbReference type="ARBA" id="ARBA00006676"/>
    </source>
</evidence>
<protein>
    <recommendedName>
        <fullName evidence="3">adenosine deaminase</fullName>
        <ecNumber evidence="3">3.5.4.4</ecNumber>
    </recommendedName>
</protein>
<dbReference type="Proteomes" id="UP000184280">
    <property type="component" value="Unassembled WGS sequence"/>
</dbReference>
<dbReference type="AlphaFoldDB" id="A0A1M7FMU3"/>
<dbReference type="InterPro" id="IPR001365">
    <property type="entry name" value="A_deaminase_dom"/>
</dbReference>
<keyword evidence="7" id="KW-1133">Transmembrane helix</keyword>
<keyword evidence="6" id="KW-0862">Zinc</keyword>
<evidence type="ECO:0000313" key="9">
    <source>
        <dbReference type="EMBL" id="SHM05364.1"/>
    </source>
</evidence>
<evidence type="ECO:0000256" key="4">
    <source>
        <dbReference type="ARBA" id="ARBA00022723"/>
    </source>
</evidence>
<dbReference type="GO" id="GO:0004000">
    <property type="term" value="F:adenosine deaminase activity"/>
    <property type="evidence" value="ECO:0007669"/>
    <property type="project" value="UniProtKB-ARBA"/>
</dbReference>
<dbReference type="InterPro" id="IPR032466">
    <property type="entry name" value="Metal_Hydrolase"/>
</dbReference>
<evidence type="ECO:0000256" key="6">
    <source>
        <dbReference type="ARBA" id="ARBA00022833"/>
    </source>
</evidence>
<gene>
    <name evidence="9" type="ORF">SAMN04488494_1210</name>
</gene>
<dbReference type="EC" id="3.5.4.4" evidence="3"/>
<accession>A0A1M7FMU3</accession>
<reference evidence="9 10" key="1">
    <citation type="submission" date="2016-11" db="EMBL/GenBank/DDBJ databases">
        <authorList>
            <person name="Jaros S."/>
            <person name="Januszkiewicz K."/>
            <person name="Wedrychowicz H."/>
        </authorList>
    </citation>
    <scope>NUCLEOTIDE SEQUENCE [LARGE SCALE GENOMIC DNA]</scope>
    <source>
        <strain evidence="9 10">BPI-34</strain>
    </source>
</reference>
<keyword evidence="7" id="KW-0472">Membrane</keyword>
<dbReference type="GO" id="GO:0046872">
    <property type="term" value="F:metal ion binding"/>
    <property type="evidence" value="ECO:0007669"/>
    <property type="project" value="UniProtKB-KW"/>
</dbReference>
<dbReference type="PANTHER" id="PTHR11409:SF43">
    <property type="entry name" value="ADENOSINE DEAMINASE"/>
    <property type="match status" value="1"/>
</dbReference>